<dbReference type="OrthoDB" id="3211555at2"/>
<protein>
    <submittedName>
        <fullName evidence="4">RNA polymerase subunit sigma-24</fullName>
    </submittedName>
</protein>
<name>A0A2K8Z7Y0_9BACT</name>
<dbReference type="InterPro" id="IPR013324">
    <property type="entry name" value="RNA_pol_sigma_r3/r4-like"/>
</dbReference>
<dbReference type="SUPFAM" id="SSF88946">
    <property type="entry name" value="Sigma2 domain of RNA polymerase sigma factors"/>
    <property type="match status" value="1"/>
</dbReference>
<dbReference type="RefSeq" id="WP_100992480.1">
    <property type="nucleotide sequence ID" value="NZ_CP025096.1"/>
</dbReference>
<comment type="subunit">
    <text evidence="1">Interacts transiently with the RNA polymerase catalytic core formed by RpoA, RpoB, RpoC and RpoZ (2 alpha, 1 beta, 1 beta' and 1 omega subunit) to form the RNA polymerase holoenzyme that can initiate transcription.</text>
</comment>
<dbReference type="AlphaFoldDB" id="A0A2K8Z7Y0"/>
<feature type="domain" description="RNA polymerase sigma-70 region 2" evidence="2">
    <location>
        <begin position="9"/>
        <end position="66"/>
    </location>
</feature>
<dbReference type="Gene3D" id="1.10.1740.10">
    <property type="match status" value="1"/>
</dbReference>
<evidence type="ECO:0000313" key="4">
    <source>
        <dbReference type="EMBL" id="AUD05929.1"/>
    </source>
</evidence>
<sequence>MLITAEILHLRPYLFRIAYAMLGMIQEAEDIVQDVYEKWLSVDRVQNAKAYLGRMTVNKSINRLEELKKQREIYPGPWLPEPYITLEAEQPLTLEYGLLFLVEQLNPIERAVFILRESFSQDYRSIAELTGLSADNCRQLLHRAREKLAGRKPQPVEPVTHGALTEAFLVALHRQDRDALNQLLRSDIELFSDGGGKRAAGLKPLFGLQKVLKFLLGVMQLPANQGNDFIHRPAFVNGQPGSLIFEGQTGELDSMTYIGWDANQITRLLYVRNPDKLHIQANLC</sequence>
<evidence type="ECO:0000313" key="5">
    <source>
        <dbReference type="Proteomes" id="UP000232883"/>
    </source>
</evidence>
<dbReference type="GO" id="GO:0006352">
    <property type="term" value="P:DNA-templated transcription initiation"/>
    <property type="evidence" value="ECO:0007669"/>
    <property type="project" value="InterPro"/>
</dbReference>
<dbReference type="EMBL" id="CP025096">
    <property type="protein sequence ID" value="AUD05929.1"/>
    <property type="molecule type" value="Genomic_DNA"/>
</dbReference>
<proteinExistence type="predicted"/>
<organism evidence="4 5">
    <name type="scientific">Spirosoma pollinicola</name>
    <dbReference type="NCBI Taxonomy" id="2057025"/>
    <lineage>
        <taxon>Bacteria</taxon>
        <taxon>Pseudomonadati</taxon>
        <taxon>Bacteroidota</taxon>
        <taxon>Cytophagia</taxon>
        <taxon>Cytophagales</taxon>
        <taxon>Cytophagaceae</taxon>
        <taxon>Spirosoma</taxon>
    </lineage>
</organism>
<dbReference type="InterPro" id="IPR052704">
    <property type="entry name" value="ECF_Sigma-70_Domain"/>
</dbReference>
<dbReference type="InterPro" id="IPR032710">
    <property type="entry name" value="NTF2-like_dom_sf"/>
</dbReference>
<dbReference type="InterPro" id="IPR036388">
    <property type="entry name" value="WH-like_DNA-bd_sf"/>
</dbReference>
<dbReference type="KEGG" id="spir:CWM47_31240"/>
<dbReference type="Gene3D" id="1.10.10.10">
    <property type="entry name" value="Winged helix-like DNA-binding domain superfamily/Winged helix DNA-binding domain"/>
    <property type="match status" value="1"/>
</dbReference>
<dbReference type="Proteomes" id="UP000232883">
    <property type="component" value="Chromosome"/>
</dbReference>
<evidence type="ECO:0000259" key="3">
    <source>
        <dbReference type="Pfam" id="PF08281"/>
    </source>
</evidence>
<dbReference type="SUPFAM" id="SSF88659">
    <property type="entry name" value="Sigma3 and sigma4 domains of RNA polymerase sigma factors"/>
    <property type="match status" value="1"/>
</dbReference>
<evidence type="ECO:0000256" key="1">
    <source>
        <dbReference type="ARBA" id="ARBA00011344"/>
    </source>
</evidence>
<feature type="domain" description="RNA polymerase sigma factor 70 region 4 type 2" evidence="3">
    <location>
        <begin position="100"/>
        <end position="148"/>
    </location>
</feature>
<keyword evidence="5" id="KW-1185">Reference proteome</keyword>
<dbReference type="InterPro" id="IPR013325">
    <property type="entry name" value="RNA_pol_sigma_r2"/>
</dbReference>
<accession>A0A2K8Z7Y0</accession>
<dbReference type="GO" id="GO:0016987">
    <property type="term" value="F:sigma factor activity"/>
    <property type="evidence" value="ECO:0007669"/>
    <property type="project" value="InterPro"/>
</dbReference>
<evidence type="ECO:0000259" key="2">
    <source>
        <dbReference type="Pfam" id="PF04542"/>
    </source>
</evidence>
<gene>
    <name evidence="4" type="ORF">CWM47_31240</name>
</gene>
<dbReference type="PANTHER" id="PTHR30173">
    <property type="entry name" value="SIGMA 19 FACTOR"/>
    <property type="match status" value="1"/>
</dbReference>
<dbReference type="Pfam" id="PF08281">
    <property type="entry name" value="Sigma70_r4_2"/>
    <property type="match status" value="1"/>
</dbReference>
<dbReference type="InterPro" id="IPR013249">
    <property type="entry name" value="RNA_pol_sigma70_r4_t2"/>
</dbReference>
<dbReference type="InterPro" id="IPR007627">
    <property type="entry name" value="RNA_pol_sigma70_r2"/>
</dbReference>
<reference evidence="4 5" key="1">
    <citation type="submission" date="2017-11" db="EMBL/GenBank/DDBJ databases">
        <title>Taxonomic description and genome sequences of Spirosoma HA7 sp. nov., isolated from pollen microhabitat of Corylus avellana.</title>
        <authorList>
            <person name="Ambika Manirajan B."/>
            <person name="Suarez C."/>
            <person name="Ratering S."/>
            <person name="Geissler-Plaum R."/>
            <person name="Cardinale M."/>
            <person name="Sylvia S."/>
        </authorList>
    </citation>
    <scope>NUCLEOTIDE SEQUENCE [LARGE SCALE GENOMIC DNA]</scope>
    <source>
        <strain evidence="4 5">HA7</strain>
    </source>
</reference>
<dbReference type="PANTHER" id="PTHR30173:SF36">
    <property type="entry name" value="ECF RNA POLYMERASE SIGMA FACTOR SIGJ"/>
    <property type="match status" value="1"/>
</dbReference>
<dbReference type="SUPFAM" id="SSF54427">
    <property type="entry name" value="NTF2-like"/>
    <property type="match status" value="1"/>
</dbReference>
<dbReference type="GO" id="GO:0003677">
    <property type="term" value="F:DNA binding"/>
    <property type="evidence" value="ECO:0007669"/>
    <property type="project" value="InterPro"/>
</dbReference>
<dbReference type="Pfam" id="PF04542">
    <property type="entry name" value="Sigma70_r2"/>
    <property type="match status" value="1"/>
</dbReference>